<dbReference type="EMBL" id="WKKW01000001">
    <property type="protein sequence ID" value="MSD90679.1"/>
    <property type="molecule type" value="Genomic_DNA"/>
</dbReference>
<comment type="caution">
    <text evidence="1">The sequence shown here is derived from an EMBL/GenBank/DDBJ whole genome shotgun (WGS) entry which is preliminary data.</text>
</comment>
<dbReference type="SUPFAM" id="SSF51445">
    <property type="entry name" value="(Trans)glycosidases"/>
    <property type="match status" value="1"/>
</dbReference>
<dbReference type="GO" id="GO:0016787">
    <property type="term" value="F:hydrolase activity"/>
    <property type="evidence" value="ECO:0007669"/>
    <property type="project" value="UniProtKB-KW"/>
</dbReference>
<name>A0A6N7TTA1_9BIFI</name>
<evidence type="ECO:0000313" key="1">
    <source>
        <dbReference type="EMBL" id="MSD90679.1"/>
    </source>
</evidence>
<evidence type="ECO:0000313" key="2">
    <source>
        <dbReference type="Proteomes" id="UP000436357"/>
    </source>
</evidence>
<dbReference type="InterPro" id="IPR017853">
    <property type="entry name" value="GH"/>
</dbReference>
<gene>
    <name evidence="1" type="ORF">GKC41_03255</name>
</gene>
<sequence length="419" mass="46797">MRFGVNYTPSHGWFHTWLNPDWQAIGRDLDQIASLGADHIRVFPLWPILQPNRTMINRQGLDDLHQMVDMAGQRGLDSFVDVIQGHLSSFDFLPSWVTTWHARNIFTDEPTVQAEADLIFQVYRSLEDLDGFRGLTVGNECNQFLGTAHPLGMTATSEQVEAWIDALISPLAARAEQDHRILVHSEDDAVWYLPGHAFTPVQQGHIGSLSTVHAWVFNGVASKYGPVSPECLNHGRYLIELAKAYEDQAHRQVWAQEIGAPLNVMTAAQAPTFMQESVRRMAQAEDLFGITWWCSHDVNRSLADFPDLEYDLGLIDQEGQVKEIGRLFASLAEEIHNLPNDRQDGGNANRDRVAIVLPSDPEGMSQIRSACAPGGRIFEAWMNDADSGESPLFTNQDRANDAAYLAERGIARLVTAESL</sequence>
<dbReference type="Gene3D" id="3.20.20.80">
    <property type="entry name" value="Glycosidases"/>
    <property type="match status" value="1"/>
</dbReference>
<keyword evidence="1" id="KW-0378">Hydrolase</keyword>
<protein>
    <submittedName>
        <fullName evidence="1">Glycosyl hydrolase</fullName>
    </submittedName>
</protein>
<dbReference type="OrthoDB" id="110211at2"/>
<proteinExistence type="predicted"/>
<dbReference type="AlphaFoldDB" id="A0A6N7TTA1"/>
<accession>A0A6N7TTA1</accession>
<dbReference type="RefSeq" id="WP_154312900.1">
    <property type="nucleotide sequence ID" value="NZ_WKKW01000001.1"/>
</dbReference>
<reference evidence="1 2" key="1">
    <citation type="submission" date="2019-11" db="EMBL/GenBank/DDBJ databases">
        <title>Draft Genome Sequence of Plant Growth-Promoting Rhizosphere-Associated Bacteria.</title>
        <authorList>
            <person name="Vasilyev I.Y."/>
            <person name="Radchenko V."/>
            <person name="Ilnitskaya E.V."/>
        </authorList>
    </citation>
    <scope>NUCLEOTIDE SEQUENCE [LARGE SCALE GENOMIC DNA]</scope>
    <source>
        <strain evidence="1 2">VRA_9sq_n</strain>
    </source>
</reference>
<dbReference type="Proteomes" id="UP000436357">
    <property type="component" value="Unassembled WGS sequence"/>
</dbReference>
<organism evidence="1 2">
    <name type="scientific">Bifidobacterium asteroides</name>
    <dbReference type="NCBI Taxonomy" id="1684"/>
    <lineage>
        <taxon>Bacteria</taxon>
        <taxon>Bacillati</taxon>
        <taxon>Actinomycetota</taxon>
        <taxon>Actinomycetes</taxon>
        <taxon>Bifidobacteriales</taxon>
        <taxon>Bifidobacteriaceae</taxon>
        <taxon>Bifidobacterium</taxon>
    </lineage>
</organism>